<gene>
    <name evidence="2" type="ORF">ACFPFU_11960</name>
</gene>
<feature type="transmembrane region" description="Helical" evidence="1">
    <location>
        <begin position="95"/>
        <end position="118"/>
    </location>
</feature>
<keyword evidence="3" id="KW-1185">Reference proteome</keyword>
<dbReference type="EMBL" id="JBHSJJ010000006">
    <property type="protein sequence ID" value="MFC4872405.1"/>
    <property type="molecule type" value="Genomic_DNA"/>
</dbReference>
<reference evidence="3" key="1">
    <citation type="journal article" date="2019" name="Int. J. Syst. Evol. Microbiol.">
        <title>The Global Catalogue of Microorganisms (GCM) 10K type strain sequencing project: providing services to taxonomists for standard genome sequencing and annotation.</title>
        <authorList>
            <consortium name="The Broad Institute Genomics Platform"/>
            <consortium name="The Broad Institute Genome Sequencing Center for Infectious Disease"/>
            <person name="Wu L."/>
            <person name="Ma J."/>
        </authorList>
    </citation>
    <scope>NUCLEOTIDE SEQUENCE [LARGE SCALE GENOMIC DNA]</scope>
    <source>
        <strain evidence="3">CGMCC 4.7466</strain>
    </source>
</reference>
<keyword evidence="1" id="KW-0472">Membrane</keyword>
<feature type="transmembrane region" description="Helical" evidence="1">
    <location>
        <begin position="133"/>
        <end position="153"/>
    </location>
</feature>
<dbReference type="RefSeq" id="WP_377064772.1">
    <property type="nucleotide sequence ID" value="NZ_JBHSJJ010000006.1"/>
</dbReference>
<comment type="caution">
    <text evidence="2">The sequence shown here is derived from an EMBL/GenBank/DDBJ whole genome shotgun (WGS) entry which is preliminary data.</text>
</comment>
<protein>
    <submittedName>
        <fullName evidence="2">DNA topoisomerase IV</fullName>
    </submittedName>
</protein>
<name>A0ABV9T2I5_9BACT</name>
<evidence type="ECO:0000256" key="1">
    <source>
        <dbReference type="SAM" id="Phobius"/>
    </source>
</evidence>
<feature type="transmembrane region" description="Helical" evidence="1">
    <location>
        <begin position="50"/>
        <end position="74"/>
    </location>
</feature>
<proteinExistence type="predicted"/>
<accession>A0ABV9T2I5</accession>
<sequence>MYSRFSKAFYFLTVVFFLVVFLYIYSASPEFVSYEVSDAGMPLKQITRDVFFYLTITVFLVYNLLLILPAKLIELQYTLRLKRLFPPGDAFRDQMLAWIYSFTGILNVSTVIIVFYIHSISNQNEIKSSEFSFFFYMVPVFFVLWVLGLFYILTKKIKQLRSGS</sequence>
<keyword evidence="1" id="KW-0812">Transmembrane</keyword>
<evidence type="ECO:0000313" key="3">
    <source>
        <dbReference type="Proteomes" id="UP001595818"/>
    </source>
</evidence>
<keyword evidence="1" id="KW-1133">Transmembrane helix</keyword>
<dbReference type="Proteomes" id="UP001595818">
    <property type="component" value="Unassembled WGS sequence"/>
</dbReference>
<evidence type="ECO:0000313" key="2">
    <source>
        <dbReference type="EMBL" id="MFC4872405.1"/>
    </source>
</evidence>
<organism evidence="2 3">
    <name type="scientific">Negadavirga shengliensis</name>
    <dbReference type="NCBI Taxonomy" id="1389218"/>
    <lineage>
        <taxon>Bacteria</taxon>
        <taxon>Pseudomonadati</taxon>
        <taxon>Bacteroidota</taxon>
        <taxon>Cytophagia</taxon>
        <taxon>Cytophagales</taxon>
        <taxon>Cyclobacteriaceae</taxon>
        <taxon>Negadavirga</taxon>
    </lineage>
</organism>